<comment type="catalytic activity">
    <reaction evidence="2">
        <text>a 3'-end 2',3'-cyclophospho-ribonucleotide-RNA + H2O = a 3'-end 2'-phospho-ribonucleotide-RNA + H(+)</text>
        <dbReference type="Rhea" id="RHEA:11828"/>
        <dbReference type="Rhea" id="RHEA-COMP:10464"/>
        <dbReference type="Rhea" id="RHEA-COMP:17353"/>
        <dbReference type="ChEBI" id="CHEBI:15377"/>
        <dbReference type="ChEBI" id="CHEBI:15378"/>
        <dbReference type="ChEBI" id="CHEBI:83064"/>
        <dbReference type="ChEBI" id="CHEBI:173113"/>
        <dbReference type="EC" id="3.1.4.58"/>
    </reaction>
</comment>
<comment type="function">
    <text evidence="2">Hydrolyzes RNA 2',3'-cyclic phosphodiester to an RNA 2'-phosphomonoester.</text>
</comment>
<protein>
    <recommendedName>
        <fullName evidence="2">RNA 2',3'-cyclic phosphodiesterase</fullName>
        <shortName evidence="2">RNA 2',3'-CPDase</shortName>
        <ecNumber evidence="2">3.1.4.58</ecNumber>
    </recommendedName>
</protein>
<dbReference type="Pfam" id="PF02834">
    <property type="entry name" value="LigT_PEase"/>
    <property type="match status" value="1"/>
</dbReference>
<dbReference type="SUPFAM" id="SSF55144">
    <property type="entry name" value="LigT-like"/>
    <property type="match status" value="1"/>
</dbReference>
<evidence type="ECO:0000259" key="3">
    <source>
        <dbReference type="Pfam" id="PF02834"/>
    </source>
</evidence>
<dbReference type="RefSeq" id="WP_395545794.1">
    <property type="nucleotide sequence ID" value="NZ_CP166302.1"/>
</dbReference>
<evidence type="ECO:0000256" key="1">
    <source>
        <dbReference type="ARBA" id="ARBA00022801"/>
    </source>
</evidence>
<dbReference type="InterPro" id="IPR009097">
    <property type="entry name" value="Cyclic_Pdiesterase"/>
</dbReference>
<name>A0ABW7P4A9_9GAMM</name>
<dbReference type="InterPro" id="IPR014051">
    <property type="entry name" value="Phosphoesterase_HXTX"/>
</dbReference>
<comment type="similarity">
    <text evidence="2">Belongs to the 2H phosphoesterase superfamily. ThpR family.</text>
</comment>
<proteinExistence type="inferred from homology"/>
<keyword evidence="5" id="KW-1185">Reference proteome</keyword>
<dbReference type="Proteomes" id="UP001610706">
    <property type="component" value="Unassembled WGS sequence"/>
</dbReference>
<organism evidence="4 5">
    <name type="scientific">Oceanimonas smirnovii</name>
    <dbReference type="NCBI Taxonomy" id="264574"/>
    <lineage>
        <taxon>Bacteria</taxon>
        <taxon>Pseudomonadati</taxon>
        <taxon>Pseudomonadota</taxon>
        <taxon>Gammaproteobacteria</taxon>
        <taxon>Aeromonadales</taxon>
        <taxon>Aeromonadaceae</taxon>
        <taxon>Oceanimonas</taxon>
    </lineage>
</organism>
<feature type="active site" description="Proton acceptor" evidence="2">
    <location>
        <position position="123"/>
    </location>
</feature>
<feature type="active site" description="Proton donor" evidence="2">
    <location>
        <position position="41"/>
    </location>
</feature>
<feature type="short sequence motif" description="HXTX 1" evidence="2">
    <location>
        <begin position="41"/>
        <end position="44"/>
    </location>
</feature>
<feature type="short sequence motif" description="HXTX 2" evidence="2">
    <location>
        <begin position="123"/>
        <end position="126"/>
    </location>
</feature>
<keyword evidence="1 2" id="KW-0378">Hydrolase</keyword>
<reference evidence="4 5" key="1">
    <citation type="submission" date="2024-08" db="EMBL/GenBank/DDBJ databases">
        <title>Oceanimonas smirnovii Genome sequencing and assembly.</title>
        <authorList>
            <person name="Tang B."/>
        </authorList>
    </citation>
    <scope>NUCLEOTIDE SEQUENCE [LARGE SCALE GENOMIC DNA]</scope>
    <source>
        <strain evidence="4 5">OS2020-119</strain>
    </source>
</reference>
<dbReference type="PANTHER" id="PTHR35561:SF1">
    <property type="entry name" value="RNA 2',3'-CYCLIC PHOSPHODIESTERASE"/>
    <property type="match status" value="1"/>
</dbReference>
<dbReference type="EMBL" id="JBGFTR010000024">
    <property type="protein sequence ID" value="MFH7566312.1"/>
    <property type="molecule type" value="Genomic_DNA"/>
</dbReference>
<dbReference type="PANTHER" id="PTHR35561">
    <property type="entry name" value="RNA 2',3'-CYCLIC PHOSPHODIESTERASE"/>
    <property type="match status" value="1"/>
</dbReference>
<accession>A0ABW7P4A9</accession>
<evidence type="ECO:0000313" key="5">
    <source>
        <dbReference type="Proteomes" id="UP001610706"/>
    </source>
</evidence>
<gene>
    <name evidence="4" type="primary">thpR</name>
    <name evidence="4" type="ORF">AB9R89_13360</name>
</gene>
<comment type="caution">
    <text evidence="4">The sequence shown here is derived from an EMBL/GenBank/DDBJ whole genome shotgun (WGS) entry which is preliminary data.</text>
</comment>
<sequence length="173" mass="19578">MTETNNRLFLAFAAQQLAPELTLLQNRLALPGRRVSPEQFHMTLHFMGQCTPEQQTSLLAQIDRLTLPAFALTLDRLGCFAKAGVIWLGPSAPPDSLMKLYETVELKCRALGAGKPHRAYRPHITLFRNCTSEALPPIAPLHYRPDSLCLYRSELTAQGPVYHCQKRWPLKRE</sequence>
<dbReference type="EC" id="3.1.4.58" evidence="2"/>
<dbReference type="NCBIfam" id="TIGR02258">
    <property type="entry name" value="2_5_ligase"/>
    <property type="match status" value="1"/>
</dbReference>
<dbReference type="InterPro" id="IPR004175">
    <property type="entry name" value="RNA_CPDase"/>
</dbReference>
<dbReference type="Gene3D" id="3.90.1140.10">
    <property type="entry name" value="Cyclic phosphodiesterase"/>
    <property type="match status" value="1"/>
</dbReference>
<evidence type="ECO:0000313" key="4">
    <source>
        <dbReference type="EMBL" id="MFH7566312.1"/>
    </source>
</evidence>
<feature type="domain" description="Phosphoesterase HXTX" evidence="3">
    <location>
        <begin position="15"/>
        <end position="87"/>
    </location>
</feature>
<evidence type="ECO:0000256" key="2">
    <source>
        <dbReference type="HAMAP-Rule" id="MF_01940"/>
    </source>
</evidence>
<dbReference type="HAMAP" id="MF_01940">
    <property type="entry name" value="RNA_CPDase"/>
    <property type="match status" value="1"/>
</dbReference>